<organism evidence="1 2">
    <name type="scientific">Herbihabitans rhizosphaerae</name>
    <dbReference type="NCBI Taxonomy" id="1872711"/>
    <lineage>
        <taxon>Bacteria</taxon>
        <taxon>Bacillati</taxon>
        <taxon>Actinomycetota</taxon>
        <taxon>Actinomycetes</taxon>
        <taxon>Pseudonocardiales</taxon>
        <taxon>Pseudonocardiaceae</taxon>
        <taxon>Herbihabitans</taxon>
    </lineage>
</organism>
<protein>
    <submittedName>
        <fullName evidence="1">YbaB/EbfC DNA-binding family protein</fullName>
    </submittedName>
</protein>
<keyword evidence="1" id="KW-0238">DNA-binding</keyword>
<evidence type="ECO:0000313" key="2">
    <source>
        <dbReference type="Proteomes" id="UP000294257"/>
    </source>
</evidence>
<proteinExistence type="predicted"/>
<dbReference type="InterPro" id="IPR036894">
    <property type="entry name" value="YbaB-like_sf"/>
</dbReference>
<evidence type="ECO:0000313" key="1">
    <source>
        <dbReference type="EMBL" id="RZS44783.1"/>
    </source>
</evidence>
<dbReference type="Proteomes" id="UP000294257">
    <property type="component" value="Unassembled WGS sequence"/>
</dbReference>
<dbReference type="EMBL" id="SGWQ01000001">
    <property type="protein sequence ID" value="RZS44783.1"/>
    <property type="molecule type" value="Genomic_DNA"/>
</dbReference>
<dbReference type="InterPro" id="IPR004401">
    <property type="entry name" value="YbaB/EbfC"/>
</dbReference>
<name>A0A4V2EUJ4_9PSEU</name>
<dbReference type="GO" id="GO:0003677">
    <property type="term" value="F:DNA binding"/>
    <property type="evidence" value="ECO:0007669"/>
    <property type="project" value="UniProtKB-KW"/>
</dbReference>
<dbReference type="AlphaFoldDB" id="A0A4V2EUJ4"/>
<gene>
    <name evidence="1" type="ORF">EV193_101662</name>
</gene>
<keyword evidence="2" id="KW-1185">Reference proteome</keyword>
<accession>A0A4V2EUJ4</accession>
<sequence>MNTAEAKPGSVDELRAHIAGLDQRVYDLQADLANRVVKSRDPREIVEIDVDATGRILEVAINTTVADRVGTQQLAGAVLAAVAKAQADAAALTEQRRNYYLGAPPETQGRGRI</sequence>
<dbReference type="RefSeq" id="WP_165401197.1">
    <property type="nucleotide sequence ID" value="NZ_SGWQ01000001.1"/>
</dbReference>
<dbReference type="Pfam" id="PF02575">
    <property type="entry name" value="YbaB_DNA_bd"/>
    <property type="match status" value="1"/>
</dbReference>
<reference evidence="1 2" key="1">
    <citation type="submission" date="2019-02" db="EMBL/GenBank/DDBJ databases">
        <title>Genomic Encyclopedia of Type Strains, Phase IV (KMG-IV): sequencing the most valuable type-strain genomes for metagenomic binning, comparative biology and taxonomic classification.</title>
        <authorList>
            <person name="Goeker M."/>
        </authorList>
    </citation>
    <scope>NUCLEOTIDE SEQUENCE [LARGE SCALE GENOMIC DNA]</scope>
    <source>
        <strain evidence="1 2">DSM 101727</strain>
    </source>
</reference>
<comment type="caution">
    <text evidence="1">The sequence shown here is derived from an EMBL/GenBank/DDBJ whole genome shotgun (WGS) entry which is preliminary data.</text>
</comment>
<dbReference type="SUPFAM" id="SSF82607">
    <property type="entry name" value="YbaB-like"/>
    <property type="match status" value="1"/>
</dbReference>
<dbReference type="Gene3D" id="3.30.1310.10">
    <property type="entry name" value="Nucleoid-associated protein YbaB-like domain"/>
    <property type="match status" value="1"/>
</dbReference>